<protein>
    <submittedName>
        <fullName evidence="2">Uncharacterized protein</fullName>
    </submittedName>
</protein>
<dbReference type="Proteomes" id="UP000824135">
    <property type="component" value="Unassembled WGS sequence"/>
</dbReference>
<dbReference type="AlphaFoldDB" id="A0A9D1Z6T0"/>
<keyword evidence="1" id="KW-0472">Membrane</keyword>
<reference evidence="2" key="1">
    <citation type="journal article" date="2021" name="PeerJ">
        <title>Extensive microbial diversity within the chicken gut microbiome revealed by metagenomics and culture.</title>
        <authorList>
            <person name="Gilroy R."/>
            <person name="Ravi A."/>
            <person name="Getino M."/>
            <person name="Pursley I."/>
            <person name="Horton D.L."/>
            <person name="Alikhan N.F."/>
            <person name="Baker D."/>
            <person name="Gharbi K."/>
            <person name="Hall N."/>
            <person name="Watson M."/>
            <person name="Adriaenssens E.M."/>
            <person name="Foster-Nyarko E."/>
            <person name="Jarju S."/>
            <person name="Secka A."/>
            <person name="Antonio M."/>
            <person name="Oren A."/>
            <person name="Chaudhuri R.R."/>
            <person name="La Ragione R."/>
            <person name="Hildebrand F."/>
            <person name="Pallen M.J."/>
        </authorList>
    </citation>
    <scope>NUCLEOTIDE SEQUENCE</scope>
    <source>
        <strain evidence="2">CHK199-9574</strain>
    </source>
</reference>
<reference evidence="2" key="2">
    <citation type="submission" date="2021-04" db="EMBL/GenBank/DDBJ databases">
        <authorList>
            <person name="Gilroy R."/>
        </authorList>
    </citation>
    <scope>NUCLEOTIDE SEQUENCE</scope>
    <source>
        <strain evidence="2">CHK199-9574</strain>
    </source>
</reference>
<gene>
    <name evidence="2" type="ORF">H9728_02545</name>
</gene>
<evidence type="ECO:0000313" key="3">
    <source>
        <dbReference type="Proteomes" id="UP000824135"/>
    </source>
</evidence>
<comment type="caution">
    <text evidence="2">The sequence shown here is derived from an EMBL/GenBank/DDBJ whole genome shotgun (WGS) entry which is preliminary data.</text>
</comment>
<evidence type="ECO:0000256" key="1">
    <source>
        <dbReference type="SAM" id="Phobius"/>
    </source>
</evidence>
<proteinExistence type="predicted"/>
<name>A0A9D1Z6T0_9FIRM</name>
<keyword evidence="1" id="KW-0812">Transmembrane</keyword>
<organism evidence="2 3">
    <name type="scientific">Candidatus Borkfalkia excrementavium</name>
    <dbReference type="NCBI Taxonomy" id="2838505"/>
    <lineage>
        <taxon>Bacteria</taxon>
        <taxon>Bacillati</taxon>
        <taxon>Bacillota</taxon>
        <taxon>Clostridia</taxon>
        <taxon>Christensenellales</taxon>
        <taxon>Christensenellaceae</taxon>
        <taxon>Candidatus Borkfalkia</taxon>
    </lineage>
</organism>
<feature type="transmembrane region" description="Helical" evidence="1">
    <location>
        <begin position="12"/>
        <end position="38"/>
    </location>
</feature>
<evidence type="ECO:0000313" key="2">
    <source>
        <dbReference type="EMBL" id="HIY77900.1"/>
    </source>
</evidence>
<accession>A0A9D1Z6T0</accession>
<dbReference type="EMBL" id="DXCO01000020">
    <property type="protein sequence ID" value="HIY77900.1"/>
    <property type="molecule type" value="Genomic_DNA"/>
</dbReference>
<keyword evidence="1" id="KW-1133">Transmembrane helix</keyword>
<sequence>MVKSNFSFGSKLLLIVITILVWTLVLALAIGGGLYYAYKNVKVKKILSLIGQEDLLSSEYAENTISDLVKDLQATLSGDITLQKLADISPYLDEKVNAVIDEVDSLGYVTIDRDALYTTSLSNIGDNFEELFAITASFNTLSENLGFDLPGIPYIAGGAEGEEIWIYTRINGTEDGQIDKDFSALQPDAYYTHALEYLPANSLSPYKVWSLAGTKISDDGQIRVTVDGADRIVYAAYAQDAYIPLNESSDLVLNENGTLLFKTDQLFYKTPASDTAYTALNPDPAGERSEWVISAEYEYVPLYAKSGDDYVLVTVEEGDGYAVDGENGGFLIPEDKKSQQLYYAHDRYDEIEGELTEEFLAQNAVYIRTNGIADLPVTQALTAFSAAFDMTTLTLDKAGLYFGVDMDNEMLDSVKYVPFAYLSDGMEPALQQIEMADVLGNPDHTDSRVILFLAYGQEGAGYTLVLDDGGNPVGIDIRHRNTFKEALDLFDSLRVRDVIDIDEGNNLLNAIKDWTMEDMGNTDVLYGLTLGQVIPIGEDALPILKALADTPIGELSGSVGELTLGEMIEIADDSLLAQLRGEKLEDLDSAVNRLEIKLLYADSIYDYQEVVTDGAGYGDARALYPELFTYENGSYTLYTGDGTDSPTLYAKYVYAGTADSVSADYTGVPLYKFIPAADGQTEGSYELVTKAVGWKIPDGKKPSGVDTFYVAKEDGSYTQISPDADGVFAADTIWYLDTSTDKMIKLSLETAKIGLDESKAEAGERLYSRMRYVSANYDAHGNLWYYDAAAGVYKAAEKTEQGAYVIDEDKTYYTYGEVNGIWRYLLLDADTQKEESCTVENLASLVLNVSANINKATLNDLYRDGLLQLDDPTILGKTISLPPAFETDEIGTYSIQGLVDLIATLAN</sequence>